<comment type="caution">
    <text evidence="1">The sequence shown here is derived from an EMBL/GenBank/DDBJ whole genome shotgun (WGS) entry which is preliminary data.</text>
</comment>
<evidence type="ECO:0000313" key="2">
    <source>
        <dbReference type="Proteomes" id="UP001165190"/>
    </source>
</evidence>
<dbReference type="Proteomes" id="UP001165190">
    <property type="component" value="Unassembled WGS sequence"/>
</dbReference>
<accession>A0A9W7HI24</accession>
<keyword evidence="2" id="KW-1185">Reference proteome</keyword>
<reference evidence="1" key="1">
    <citation type="submission" date="2023-05" db="EMBL/GenBank/DDBJ databases">
        <title>Genome and transcriptome analyses reveal genes involved in the formation of fine ridges on petal epidermal cells in Hibiscus trionum.</title>
        <authorList>
            <person name="Koshimizu S."/>
            <person name="Masuda S."/>
            <person name="Ishii T."/>
            <person name="Shirasu K."/>
            <person name="Hoshino A."/>
            <person name="Arita M."/>
        </authorList>
    </citation>
    <scope>NUCLEOTIDE SEQUENCE</scope>
    <source>
        <strain evidence="1">Hamamatsu line</strain>
    </source>
</reference>
<proteinExistence type="predicted"/>
<gene>
    <name evidence="1" type="ORF">HRI_001397000</name>
</gene>
<evidence type="ECO:0000313" key="1">
    <source>
        <dbReference type="EMBL" id="GMI77277.1"/>
    </source>
</evidence>
<protein>
    <submittedName>
        <fullName evidence="1">MAIN-LIKE 1</fullName>
    </submittedName>
</protein>
<dbReference type="AlphaFoldDB" id="A0A9W7HI24"/>
<sequence length="98" mass="10927">MGLGDVLRITSLPIDGSPVTGNEKIMDANKSGNEKVKELCFKYLGKFMEPMDTEIKLSWLSKNFGHLSEDYDLIGEELKFNVRTAVLYVLGSIVVLNT</sequence>
<dbReference type="EMBL" id="BSYR01000013">
    <property type="protein sequence ID" value="GMI77277.1"/>
    <property type="molecule type" value="Genomic_DNA"/>
</dbReference>
<name>A0A9W7HI24_HIBTR</name>
<organism evidence="1 2">
    <name type="scientific">Hibiscus trionum</name>
    <name type="common">Flower of an hour</name>
    <dbReference type="NCBI Taxonomy" id="183268"/>
    <lineage>
        <taxon>Eukaryota</taxon>
        <taxon>Viridiplantae</taxon>
        <taxon>Streptophyta</taxon>
        <taxon>Embryophyta</taxon>
        <taxon>Tracheophyta</taxon>
        <taxon>Spermatophyta</taxon>
        <taxon>Magnoliopsida</taxon>
        <taxon>eudicotyledons</taxon>
        <taxon>Gunneridae</taxon>
        <taxon>Pentapetalae</taxon>
        <taxon>rosids</taxon>
        <taxon>malvids</taxon>
        <taxon>Malvales</taxon>
        <taxon>Malvaceae</taxon>
        <taxon>Malvoideae</taxon>
        <taxon>Hibiscus</taxon>
    </lineage>
</organism>